<dbReference type="Pfam" id="PF13637">
    <property type="entry name" value="Ank_4"/>
    <property type="match status" value="1"/>
</dbReference>
<proteinExistence type="predicted"/>
<evidence type="ECO:0000256" key="1">
    <source>
        <dbReference type="ARBA" id="ARBA00022737"/>
    </source>
</evidence>
<gene>
    <name evidence="4" type="ORF">J3Q64DRAFT_1754361</name>
</gene>
<dbReference type="Gene3D" id="1.25.40.20">
    <property type="entry name" value="Ankyrin repeat-containing domain"/>
    <property type="match status" value="2"/>
</dbReference>
<dbReference type="InterPro" id="IPR002110">
    <property type="entry name" value="Ankyrin_rpt"/>
</dbReference>
<dbReference type="PROSITE" id="PS50088">
    <property type="entry name" value="ANK_REPEAT"/>
    <property type="match status" value="4"/>
</dbReference>
<dbReference type="SUPFAM" id="SSF48403">
    <property type="entry name" value="Ankyrin repeat"/>
    <property type="match status" value="1"/>
</dbReference>
<dbReference type="PANTHER" id="PTHR24198">
    <property type="entry name" value="ANKYRIN REPEAT AND PROTEIN KINASE DOMAIN-CONTAINING PROTEIN"/>
    <property type="match status" value="1"/>
</dbReference>
<keyword evidence="2 3" id="KW-0040">ANK repeat</keyword>
<reference evidence="4 5" key="1">
    <citation type="submission" date="2024-04" db="EMBL/GenBank/DDBJ databases">
        <title>Symmetric and asymmetric DNA N6-adenine methylation regulates different biological responses in Mucorales.</title>
        <authorList>
            <consortium name="Lawrence Berkeley National Laboratory"/>
            <person name="Lax C."/>
            <person name="Mondo S.J."/>
            <person name="Osorio-Concepcion M."/>
            <person name="Muszewska A."/>
            <person name="Corrochano-Luque M."/>
            <person name="Gutierrez G."/>
            <person name="Riley R."/>
            <person name="Lipzen A."/>
            <person name="Guo J."/>
            <person name="Hundley H."/>
            <person name="Amirebrahimi M."/>
            <person name="Ng V."/>
            <person name="Lorenzo-Gutierrez D."/>
            <person name="Binder U."/>
            <person name="Yang J."/>
            <person name="Song Y."/>
            <person name="Canovas D."/>
            <person name="Navarro E."/>
            <person name="Freitag M."/>
            <person name="Gabaldon T."/>
            <person name="Grigoriev I.V."/>
            <person name="Corrochano L.M."/>
            <person name="Nicolas F.E."/>
            <person name="Garre V."/>
        </authorList>
    </citation>
    <scope>NUCLEOTIDE SEQUENCE [LARGE SCALE GENOMIC DNA]</scope>
    <source>
        <strain evidence="4 5">L51</strain>
    </source>
</reference>
<dbReference type="SMART" id="SM00248">
    <property type="entry name" value="ANK"/>
    <property type="match status" value="7"/>
</dbReference>
<feature type="repeat" description="ANK" evidence="3">
    <location>
        <begin position="149"/>
        <end position="169"/>
    </location>
</feature>
<dbReference type="Proteomes" id="UP001448207">
    <property type="component" value="Unassembled WGS sequence"/>
</dbReference>
<accession>A0ABR3AU47</accession>
<feature type="repeat" description="ANK" evidence="3">
    <location>
        <begin position="51"/>
        <end position="83"/>
    </location>
</feature>
<feature type="repeat" description="ANK" evidence="3">
    <location>
        <begin position="303"/>
        <end position="335"/>
    </location>
</feature>
<feature type="repeat" description="ANK" evidence="3">
    <location>
        <begin position="116"/>
        <end position="148"/>
    </location>
</feature>
<name>A0ABR3AU47_PHYBL</name>
<protein>
    <submittedName>
        <fullName evidence="4">Ankyrin repeat-containing domain protein</fullName>
    </submittedName>
</protein>
<evidence type="ECO:0000256" key="2">
    <source>
        <dbReference type="ARBA" id="ARBA00023043"/>
    </source>
</evidence>
<dbReference type="PROSITE" id="PS50297">
    <property type="entry name" value="ANK_REP_REGION"/>
    <property type="match status" value="3"/>
</dbReference>
<evidence type="ECO:0000313" key="5">
    <source>
        <dbReference type="Proteomes" id="UP001448207"/>
    </source>
</evidence>
<evidence type="ECO:0000256" key="3">
    <source>
        <dbReference type="PROSITE-ProRule" id="PRU00023"/>
    </source>
</evidence>
<dbReference type="PANTHER" id="PTHR24198:SF165">
    <property type="entry name" value="ANKYRIN REPEAT-CONTAINING PROTEIN-RELATED"/>
    <property type="match status" value="1"/>
</dbReference>
<evidence type="ECO:0000313" key="4">
    <source>
        <dbReference type="EMBL" id="KAL0081977.1"/>
    </source>
</evidence>
<dbReference type="Pfam" id="PF12796">
    <property type="entry name" value="Ank_2"/>
    <property type="match status" value="3"/>
</dbReference>
<dbReference type="EMBL" id="JBCLYO010000016">
    <property type="protein sequence ID" value="KAL0081977.1"/>
    <property type="molecule type" value="Genomic_DNA"/>
</dbReference>
<keyword evidence="5" id="KW-1185">Reference proteome</keyword>
<sequence>MSDNSISNSINEDFVKKIVKNLEDPQCIKDILETSKQAGTLSNVINKKDLHGDAVAHYAARAHALDLLKLLHKYGADLEAINDYGRRPIHETIDNFECLFFLVTECHVDVNAFKRGDWTPIMIAAMKGYLEIVHLLSNSGALLNLSTKDGRTALHLAVQNGHVEISKFLAKEYPGAITMSTKSGRWPLQVATALQESPDAAYEITVSLISTYTSKANSVPDSLLLLLQHKDKSGRNLLQDAVVAHNLRLVEYLLEKKDAFADEPDSLGRTVLHHAAMLGYTDILDILSKKAQCLSWDALDTWDHWTPLMHASREGHLETVRFLLRVGADQSLRDKQGRTACELASLWNHDDIANLLCVIKTET</sequence>
<dbReference type="PRINTS" id="PR01415">
    <property type="entry name" value="ANKYRIN"/>
</dbReference>
<keyword evidence="1" id="KW-0677">Repeat</keyword>
<dbReference type="InterPro" id="IPR036770">
    <property type="entry name" value="Ankyrin_rpt-contain_sf"/>
</dbReference>
<comment type="caution">
    <text evidence="4">The sequence shown here is derived from an EMBL/GenBank/DDBJ whole genome shotgun (WGS) entry which is preliminary data.</text>
</comment>
<organism evidence="4 5">
    <name type="scientific">Phycomyces blakesleeanus</name>
    <dbReference type="NCBI Taxonomy" id="4837"/>
    <lineage>
        <taxon>Eukaryota</taxon>
        <taxon>Fungi</taxon>
        <taxon>Fungi incertae sedis</taxon>
        <taxon>Mucoromycota</taxon>
        <taxon>Mucoromycotina</taxon>
        <taxon>Mucoromycetes</taxon>
        <taxon>Mucorales</taxon>
        <taxon>Phycomycetaceae</taxon>
        <taxon>Phycomyces</taxon>
    </lineage>
</organism>